<dbReference type="Proteomes" id="UP001642540">
    <property type="component" value="Unassembled WGS sequence"/>
</dbReference>
<feature type="signal peptide" evidence="1">
    <location>
        <begin position="1"/>
        <end position="21"/>
    </location>
</feature>
<reference evidence="2 3" key="1">
    <citation type="submission" date="2024-08" db="EMBL/GenBank/DDBJ databases">
        <authorList>
            <person name="Cucini C."/>
            <person name="Frati F."/>
        </authorList>
    </citation>
    <scope>NUCLEOTIDE SEQUENCE [LARGE SCALE GENOMIC DNA]</scope>
</reference>
<keyword evidence="1" id="KW-0732">Signal</keyword>
<evidence type="ECO:0000256" key="1">
    <source>
        <dbReference type="SAM" id="SignalP"/>
    </source>
</evidence>
<dbReference type="EMBL" id="CAXLJM020000077">
    <property type="protein sequence ID" value="CAL8129414.1"/>
    <property type="molecule type" value="Genomic_DNA"/>
</dbReference>
<keyword evidence="3" id="KW-1185">Reference proteome</keyword>
<comment type="caution">
    <text evidence="2">The sequence shown here is derived from an EMBL/GenBank/DDBJ whole genome shotgun (WGS) entry which is preliminary data.</text>
</comment>
<feature type="chain" id="PRO_5045667705" evidence="1">
    <location>
        <begin position="22"/>
        <end position="633"/>
    </location>
</feature>
<organism evidence="2 3">
    <name type="scientific">Orchesella dallaii</name>
    <dbReference type="NCBI Taxonomy" id="48710"/>
    <lineage>
        <taxon>Eukaryota</taxon>
        <taxon>Metazoa</taxon>
        <taxon>Ecdysozoa</taxon>
        <taxon>Arthropoda</taxon>
        <taxon>Hexapoda</taxon>
        <taxon>Collembola</taxon>
        <taxon>Entomobryomorpha</taxon>
        <taxon>Entomobryoidea</taxon>
        <taxon>Orchesellidae</taxon>
        <taxon>Orchesellinae</taxon>
        <taxon>Orchesella</taxon>
    </lineage>
</organism>
<gene>
    <name evidence="2" type="ORF">ODALV1_LOCUS23158</name>
</gene>
<proteinExistence type="predicted"/>
<evidence type="ECO:0000313" key="2">
    <source>
        <dbReference type="EMBL" id="CAL8129414.1"/>
    </source>
</evidence>
<name>A0ABP1RKB9_9HEXA</name>
<protein>
    <submittedName>
        <fullName evidence="2">Uncharacterized protein</fullName>
    </submittedName>
</protein>
<accession>A0ABP1RKB9</accession>
<sequence length="633" mass="72363">MNIIPFTIISILTAYLPEGLAFPISLPEDCFLRFIGTGIQTESISPFLTPKDSYTFTITFQHSNPSTEDIDSIGGIENVTLREFYFRYSVKLRNSCNIIMLHTLTFNETVSAIYNSGYGTCDQTLFFVQFKNPVEWNDHIEKFSGLDKYSPFIFHANIIFIGPNKYRLGVHCYFCPPNPTRLHQINLTAFKSFLDLKLFARQLNANGHGRHAVVNSVVGDLHVSNCFKINKESTQRSRDEFYKHLHKHCAPPDVVIYVVTQHALNTTWVTQEKDVPEEELDDLEWFIHIRFGEGIISPFPNDIIKTRSYIITMRSFKNRLISCITTRSISENLDYVILTVIHGSTWAALMSVSLAFALLYKSLSRGVDILWPLFSQPCWLHHPRKLICVYWICMIFLSNIYGSNISSESVQLQDFPSITKLVKNGYKFWFPQKRYLSPMVSESQKEIIVGQVSKTLGKDVLDSGSYRNDFKILVDLTYDGNSSTRVHGPDIRNLPNIIESLTTLKLLLSSPTITRTLGTAAGSDGLIDINDKQICKLFVLNDIKLQSKVRLWSYLSYRTYILLHRFKEIGIPTRFEKLQIDMNYKQMRQLKIKTATVCVFPKPIPLRSAVGSHFCGGPESFTEASNAKSWIPP</sequence>
<evidence type="ECO:0000313" key="3">
    <source>
        <dbReference type="Proteomes" id="UP001642540"/>
    </source>
</evidence>